<dbReference type="InterPro" id="IPR051703">
    <property type="entry name" value="NF-kappa-B_Signaling_Reg"/>
</dbReference>
<dbReference type="Proteomes" id="UP000278085">
    <property type="component" value="Unassembled WGS sequence"/>
</dbReference>
<dbReference type="PANTHER" id="PTHR46609">
    <property type="entry name" value="EXONUCLEASE, PHAGE-TYPE/RECB, C-TERMINAL DOMAIN-CONTAINING PROTEIN"/>
    <property type="match status" value="1"/>
</dbReference>
<dbReference type="Pfam" id="PF09588">
    <property type="entry name" value="YqaJ"/>
    <property type="match status" value="1"/>
</dbReference>
<dbReference type="Gene3D" id="3.90.320.10">
    <property type="match status" value="1"/>
</dbReference>
<evidence type="ECO:0000313" key="3">
    <source>
        <dbReference type="Proteomes" id="UP000278085"/>
    </source>
</evidence>
<organism evidence="2 3">
    <name type="scientific">Massilia atriviolacea</name>
    <dbReference type="NCBI Taxonomy" id="2495579"/>
    <lineage>
        <taxon>Bacteria</taxon>
        <taxon>Pseudomonadati</taxon>
        <taxon>Pseudomonadota</taxon>
        <taxon>Betaproteobacteria</taxon>
        <taxon>Burkholderiales</taxon>
        <taxon>Oxalobacteraceae</taxon>
        <taxon>Telluria group</taxon>
        <taxon>Massilia</taxon>
    </lineage>
</organism>
<accession>A0A430HRA1</accession>
<reference evidence="2 3" key="1">
    <citation type="submission" date="2018-12" db="EMBL/GenBank/DDBJ databases">
        <authorList>
            <person name="Yang E."/>
        </authorList>
    </citation>
    <scope>NUCLEOTIDE SEQUENCE [LARGE SCALE GENOMIC DNA]</scope>
    <source>
        <strain evidence="2 3">SOD</strain>
    </source>
</reference>
<dbReference type="CDD" id="cd22343">
    <property type="entry name" value="PDDEXK_lambda_exonuclease-like"/>
    <property type="match status" value="1"/>
</dbReference>
<keyword evidence="3" id="KW-1185">Reference proteome</keyword>
<comment type="caution">
    <text evidence="2">The sequence shown here is derived from an EMBL/GenBank/DDBJ whole genome shotgun (WGS) entry which is preliminary data.</text>
</comment>
<protein>
    <submittedName>
        <fullName evidence="2">Exonuclease</fullName>
    </submittedName>
</protein>
<keyword evidence="2" id="KW-0378">Hydrolase</keyword>
<dbReference type="OrthoDB" id="1245848at2"/>
<proteinExistence type="predicted"/>
<keyword evidence="2" id="KW-0540">Nuclease</keyword>
<dbReference type="SUPFAM" id="SSF52980">
    <property type="entry name" value="Restriction endonuclease-like"/>
    <property type="match status" value="1"/>
</dbReference>
<sequence length="217" mass="24171">MKFIECAQGTPEWHLARCGVTTASCFADAISLMTRTSGLRKVGDPTAAAERYAADLAIERVSQKPHGEPPKAWVLERGHTMEVSARMIYEARTGAFVTEAGVCLTDDGLFGYSTDGLVDTDGLIEIKAPIDSAKILHIIQTGDVSEYLHQMQGGMWITGRKWCDFIMYVPDLEAVSKDLYVRRIARDDEFIDSMVRQLMRFQALVDSYENVLRKAVA</sequence>
<name>A0A430HRA1_9BURK</name>
<dbReference type="InterPro" id="IPR011604">
    <property type="entry name" value="PDDEXK-like_dom_sf"/>
</dbReference>
<dbReference type="GO" id="GO:0004527">
    <property type="term" value="F:exonuclease activity"/>
    <property type="evidence" value="ECO:0007669"/>
    <property type="project" value="UniProtKB-KW"/>
</dbReference>
<dbReference type="AlphaFoldDB" id="A0A430HRA1"/>
<feature type="domain" description="YqaJ viral recombinase" evidence="1">
    <location>
        <begin position="12"/>
        <end position="160"/>
    </location>
</feature>
<dbReference type="InterPro" id="IPR019080">
    <property type="entry name" value="YqaJ_viral_recombinase"/>
</dbReference>
<dbReference type="RefSeq" id="WP_126073369.1">
    <property type="nucleotide sequence ID" value="NZ_CP051166.1"/>
</dbReference>
<evidence type="ECO:0000313" key="2">
    <source>
        <dbReference type="EMBL" id="RSZ60009.1"/>
    </source>
</evidence>
<evidence type="ECO:0000259" key="1">
    <source>
        <dbReference type="Pfam" id="PF09588"/>
    </source>
</evidence>
<dbReference type="PANTHER" id="PTHR46609:SF6">
    <property type="entry name" value="EXONUCLEASE, PHAGE-TYPE_RECB, C-TERMINAL DOMAIN-CONTAINING PROTEIN-RELATED"/>
    <property type="match status" value="1"/>
</dbReference>
<dbReference type="InterPro" id="IPR011335">
    <property type="entry name" value="Restrct_endonuc-II-like"/>
</dbReference>
<dbReference type="EMBL" id="RXLQ01000003">
    <property type="protein sequence ID" value="RSZ60009.1"/>
    <property type="molecule type" value="Genomic_DNA"/>
</dbReference>
<keyword evidence="2" id="KW-0269">Exonuclease</keyword>
<gene>
    <name evidence="2" type="ORF">EJB06_07465</name>
</gene>